<evidence type="ECO:0000313" key="4">
    <source>
        <dbReference type="Proteomes" id="UP001589890"/>
    </source>
</evidence>
<evidence type="ECO:0000313" key="3">
    <source>
        <dbReference type="EMBL" id="MFC0623608.1"/>
    </source>
</evidence>
<dbReference type="Gene3D" id="3.10.180.10">
    <property type="entry name" value="2,3-Dihydroxybiphenyl 1,2-Dioxygenase, domain 1"/>
    <property type="match status" value="1"/>
</dbReference>
<dbReference type="Pfam" id="PF18029">
    <property type="entry name" value="Glyoxalase_6"/>
    <property type="match status" value="1"/>
</dbReference>
<evidence type="ECO:0000256" key="1">
    <source>
        <dbReference type="SAM" id="MobiDB-lite"/>
    </source>
</evidence>
<dbReference type="InterPro" id="IPR041581">
    <property type="entry name" value="Glyoxalase_6"/>
</dbReference>
<reference evidence="3 4" key="1">
    <citation type="submission" date="2024-09" db="EMBL/GenBank/DDBJ databases">
        <authorList>
            <person name="Sun Q."/>
            <person name="Mori K."/>
        </authorList>
    </citation>
    <scope>NUCLEOTIDE SEQUENCE [LARGE SCALE GENOMIC DNA]</scope>
    <source>
        <strain evidence="3 4">CGMCC 1.15906</strain>
    </source>
</reference>
<feature type="domain" description="Glyoxalase-like" evidence="2">
    <location>
        <begin position="40"/>
        <end position="63"/>
    </location>
</feature>
<organism evidence="3 4">
    <name type="scientific">Kribbella deserti</name>
    <dbReference type="NCBI Taxonomy" id="1926257"/>
    <lineage>
        <taxon>Bacteria</taxon>
        <taxon>Bacillati</taxon>
        <taxon>Actinomycetota</taxon>
        <taxon>Actinomycetes</taxon>
        <taxon>Propionibacteriales</taxon>
        <taxon>Kribbellaceae</taxon>
        <taxon>Kribbella</taxon>
    </lineage>
</organism>
<gene>
    <name evidence="3" type="ORF">ACFFGN_06005</name>
</gene>
<proteinExistence type="predicted"/>
<accession>A0ABV6QG43</accession>
<dbReference type="InterPro" id="IPR029068">
    <property type="entry name" value="Glyas_Bleomycin-R_OHBP_Dase"/>
</dbReference>
<dbReference type="Proteomes" id="UP001589890">
    <property type="component" value="Unassembled WGS sequence"/>
</dbReference>
<feature type="region of interest" description="Disordered" evidence="1">
    <location>
        <begin position="23"/>
        <end position="53"/>
    </location>
</feature>
<comment type="caution">
    <text evidence="3">The sequence shown here is derived from an EMBL/GenBank/DDBJ whole genome shotgun (WGS) entry which is preliminary data.</text>
</comment>
<sequence length="68" mass="7145">MGGGPGLAGDLRDGRRVRDRAVLGRRADHAGDALGTDRAQVGQPNDPSWTVLADPEGNEFCVLSSRNS</sequence>
<dbReference type="RefSeq" id="WP_380044548.1">
    <property type="nucleotide sequence ID" value="NZ_JBHLTC010000006.1"/>
</dbReference>
<dbReference type="EMBL" id="JBHLTC010000006">
    <property type="protein sequence ID" value="MFC0623608.1"/>
    <property type="molecule type" value="Genomic_DNA"/>
</dbReference>
<evidence type="ECO:0000259" key="2">
    <source>
        <dbReference type="Pfam" id="PF18029"/>
    </source>
</evidence>
<name>A0ABV6QG43_9ACTN</name>
<protein>
    <submittedName>
        <fullName evidence="3">VOC family protein</fullName>
    </submittedName>
</protein>
<keyword evidence="4" id="KW-1185">Reference proteome</keyword>